<organism evidence="2 3">
    <name type="scientific">Microcystis aeruginosa NIES-3787</name>
    <dbReference type="NCBI Taxonomy" id="2517782"/>
    <lineage>
        <taxon>Bacteria</taxon>
        <taxon>Bacillati</taxon>
        <taxon>Cyanobacteriota</taxon>
        <taxon>Cyanophyceae</taxon>
        <taxon>Oscillatoriophycideae</taxon>
        <taxon>Chroococcales</taxon>
        <taxon>Microcystaceae</taxon>
        <taxon>Microcystis</taxon>
    </lineage>
</organism>
<dbReference type="EMBL" id="BJCH01000001">
    <property type="protein sequence ID" value="GCL44417.1"/>
    <property type="molecule type" value="Genomic_DNA"/>
</dbReference>
<keyword evidence="1" id="KW-0472">Membrane</keyword>
<evidence type="ECO:0000313" key="3">
    <source>
        <dbReference type="Proteomes" id="UP000438874"/>
    </source>
</evidence>
<reference evidence="2 3" key="1">
    <citation type="submission" date="2019-02" db="EMBL/GenBank/DDBJ databases">
        <title>Draft genome sequence of Arthrospira platensis NIES-3787.</title>
        <authorList>
            <person name="Yamaguchi H."/>
            <person name="Suzuki S."/>
            <person name="Kawachi M."/>
        </authorList>
    </citation>
    <scope>NUCLEOTIDE SEQUENCE [LARGE SCALE GENOMIC DNA]</scope>
    <source>
        <strain evidence="2 3">NIES-3787</strain>
    </source>
</reference>
<dbReference type="PANTHER" id="PTHR43019:SF23">
    <property type="entry name" value="PROTEASE DO-LIKE 5, CHLOROPLASTIC"/>
    <property type="match status" value="1"/>
</dbReference>
<dbReference type="Gene3D" id="2.40.10.120">
    <property type="match status" value="1"/>
</dbReference>
<dbReference type="PANTHER" id="PTHR43019">
    <property type="entry name" value="SERINE ENDOPROTEASE DEGS"/>
    <property type="match status" value="1"/>
</dbReference>
<protein>
    <submittedName>
        <fullName evidence="2">GUN4-like protein</fullName>
    </submittedName>
</protein>
<dbReference type="AlphaFoldDB" id="A0A6H9G1F7"/>
<gene>
    <name evidence="2" type="ORF">NIES3787_00930</name>
</gene>
<dbReference type="RefSeq" id="WP_159247420.1">
    <property type="nucleotide sequence ID" value="NZ_BJCH01000001.1"/>
</dbReference>
<evidence type="ECO:0000313" key="2">
    <source>
        <dbReference type="EMBL" id="GCL44417.1"/>
    </source>
</evidence>
<dbReference type="InterPro" id="IPR009003">
    <property type="entry name" value="Peptidase_S1_PA"/>
</dbReference>
<keyword evidence="1" id="KW-0812">Transmembrane</keyword>
<comment type="caution">
    <text evidence="2">The sequence shown here is derived from an EMBL/GenBank/DDBJ whole genome shotgun (WGS) entry which is preliminary data.</text>
</comment>
<accession>A0A6H9G1F7</accession>
<dbReference type="SUPFAM" id="SSF50494">
    <property type="entry name" value="Trypsin-like serine proteases"/>
    <property type="match status" value="1"/>
</dbReference>
<dbReference type="Proteomes" id="UP000438874">
    <property type="component" value="Unassembled WGS sequence"/>
</dbReference>
<proteinExistence type="predicted"/>
<evidence type="ECO:0000256" key="1">
    <source>
        <dbReference type="SAM" id="Phobius"/>
    </source>
</evidence>
<sequence length="318" mass="35263">MNLHGHPSWDACILITSRNPDNRRFGTGFIIYHSGQKSYVVTCAHVISDVGGEELIEADGQPARIVGIGSDDGLDLAVIEVDELLGKPVVKLKVLSIAGSPFLTVGFRAFGRHFSIAPLFGIAATAVALESRKYSDRVKAWNLEIRDGEHLHDGYSGSPVIDDDGFCLGVITYKQGDGQVGLAISIEELEKIWNTMPAGLIEKISEYQSYCDRLASQATRFYITGDLAQALDIYQQIRTIEPSYPRINMMIKSVEAEMGKPYIDRYGRVREDLILSCKVREQARPLPNMLAPRRSPILVSVFFYFLVLVLVVIVISIL</sequence>
<name>A0A6H9G1F7_MICAE</name>
<keyword evidence="1" id="KW-1133">Transmembrane helix</keyword>
<feature type="transmembrane region" description="Helical" evidence="1">
    <location>
        <begin position="297"/>
        <end position="317"/>
    </location>
</feature>
<dbReference type="Pfam" id="PF13365">
    <property type="entry name" value="Trypsin_2"/>
    <property type="match status" value="1"/>
</dbReference>